<dbReference type="PANTHER" id="PTHR12128">
    <property type="entry name" value="DIHYDRODIPICOLINATE SYNTHASE"/>
    <property type="match status" value="1"/>
</dbReference>
<dbReference type="InterPro" id="IPR002220">
    <property type="entry name" value="DapA-like"/>
</dbReference>
<dbReference type="Proteomes" id="UP000287519">
    <property type="component" value="Unassembled WGS sequence"/>
</dbReference>
<dbReference type="GO" id="GO:0008840">
    <property type="term" value="F:4-hydroxy-tetrahydrodipicolinate synthase activity"/>
    <property type="evidence" value="ECO:0007669"/>
    <property type="project" value="TreeGrafter"/>
</dbReference>
<gene>
    <name evidence="3" type="ORF">Rhow_008275</name>
</gene>
<comment type="similarity">
    <text evidence="1">Belongs to the DapA family.</text>
</comment>
<comment type="caution">
    <text evidence="3">The sequence shown here is derived from an EMBL/GenBank/DDBJ whole genome shotgun (WGS) entry which is preliminary data.</text>
</comment>
<evidence type="ECO:0000313" key="3">
    <source>
        <dbReference type="EMBL" id="GCE43977.1"/>
    </source>
</evidence>
<keyword evidence="2" id="KW-0456">Lyase</keyword>
<dbReference type="Pfam" id="PF00701">
    <property type="entry name" value="DHDPS"/>
    <property type="match status" value="1"/>
</dbReference>
<name>A0A402CK68_RHOWR</name>
<dbReference type="InterPro" id="IPR013785">
    <property type="entry name" value="Aldolase_TIM"/>
</dbReference>
<organism evidence="3 4">
    <name type="scientific">Rhodococcus wratislaviensis</name>
    <name type="common">Tsukamurella wratislaviensis</name>
    <dbReference type="NCBI Taxonomy" id="44752"/>
    <lineage>
        <taxon>Bacteria</taxon>
        <taxon>Bacillati</taxon>
        <taxon>Actinomycetota</taxon>
        <taxon>Actinomycetes</taxon>
        <taxon>Mycobacteriales</taxon>
        <taxon>Nocardiaceae</taxon>
        <taxon>Rhodococcus</taxon>
    </lineage>
</organism>
<dbReference type="AlphaFoldDB" id="A0A402CK68"/>
<evidence type="ECO:0000313" key="4">
    <source>
        <dbReference type="Proteomes" id="UP000287519"/>
    </source>
</evidence>
<evidence type="ECO:0000256" key="2">
    <source>
        <dbReference type="ARBA" id="ARBA00023239"/>
    </source>
</evidence>
<protein>
    <submittedName>
        <fullName evidence="3">Dihydrodipicolinate synthase family</fullName>
    </submittedName>
</protein>
<reference evidence="3 4" key="1">
    <citation type="submission" date="2018-11" db="EMBL/GenBank/DDBJ databases">
        <title>Microbial catabolism of amino acid.</title>
        <authorList>
            <person name="Hibi M."/>
            <person name="Ogawa J."/>
        </authorList>
    </citation>
    <scope>NUCLEOTIDE SEQUENCE [LARGE SCALE GENOMIC DNA]</scope>
    <source>
        <strain evidence="3 4">C31-06</strain>
    </source>
</reference>
<keyword evidence="4" id="KW-1185">Reference proteome</keyword>
<dbReference type="SMART" id="SM01130">
    <property type="entry name" value="DHDPS"/>
    <property type="match status" value="1"/>
</dbReference>
<sequence>MDRPSLCRVVQHLRRCGCDGVIALGAIAEPFTLSPRERSDVVRTIATAADGAPVVGAVLGLDSDRFAVDFDALEPSARVVLDAVMIPVTTPDPNSLRSAIARAGDVSGLPVFLQDLPRFSGVHVGHADLIEAVSASPSCIAVKCEAPPTYERIGLLAAHTEAALISGFGGLGVVDDVIAGASSVAIGSTVTRAVVDATRLALAGRYDDASTVIGTVAARIHFETQPGANVAIRKRHWERAGVIDTHVVRAPTLPFRSEFEKHSAVHAPGVPQQGLSL</sequence>
<dbReference type="GO" id="GO:0005829">
    <property type="term" value="C:cytosol"/>
    <property type="evidence" value="ECO:0007669"/>
    <property type="project" value="TreeGrafter"/>
</dbReference>
<evidence type="ECO:0000256" key="1">
    <source>
        <dbReference type="ARBA" id="ARBA00007592"/>
    </source>
</evidence>
<dbReference type="Gene3D" id="3.20.20.70">
    <property type="entry name" value="Aldolase class I"/>
    <property type="match status" value="1"/>
</dbReference>
<accession>A0A402CK68</accession>
<dbReference type="PANTHER" id="PTHR12128:SF66">
    <property type="entry name" value="4-HYDROXY-2-OXOGLUTARATE ALDOLASE, MITOCHONDRIAL"/>
    <property type="match status" value="1"/>
</dbReference>
<proteinExistence type="inferred from homology"/>
<dbReference type="EMBL" id="BHYM01000085">
    <property type="protein sequence ID" value="GCE43977.1"/>
    <property type="molecule type" value="Genomic_DNA"/>
</dbReference>
<dbReference type="SUPFAM" id="SSF51569">
    <property type="entry name" value="Aldolase"/>
    <property type="match status" value="1"/>
</dbReference>